<name>A0AB33G8C0_SERMA</name>
<feature type="transmembrane region" description="Helical" evidence="1">
    <location>
        <begin position="12"/>
        <end position="29"/>
    </location>
</feature>
<keyword evidence="1" id="KW-0472">Membrane</keyword>
<organism evidence="2 3">
    <name type="scientific">Serratia marcescens</name>
    <dbReference type="NCBI Taxonomy" id="615"/>
    <lineage>
        <taxon>Bacteria</taxon>
        <taxon>Pseudomonadati</taxon>
        <taxon>Pseudomonadota</taxon>
        <taxon>Gammaproteobacteria</taxon>
        <taxon>Enterobacterales</taxon>
        <taxon>Yersiniaceae</taxon>
        <taxon>Serratia</taxon>
    </lineage>
</organism>
<keyword evidence="1" id="KW-0812">Transmembrane</keyword>
<feature type="transmembrane region" description="Helical" evidence="1">
    <location>
        <begin position="55"/>
        <end position="76"/>
    </location>
</feature>
<keyword evidence="1" id="KW-1133">Transmembrane helix</keyword>
<proteinExistence type="predicted"/>
<dbReference type="Proteomes" id="UP000245399">
    <property type="component" value="Chromosome"/>
</dbReference>
<dbReference type="AlphaFoldDB" id="A0AB33G8C0"/>
<protein>
    <submittedName>
        <fullName evidence="2">Uncharacterized protein</fullName>
    </submittedName>
</protein>
<evidence type="ECO:0000313" key="2">
    <source>
        <dbReference type="EMBL" id="AWL70187.1"/>
    </source>
</evidence>
<sequence>MESRRVPIGIKLLIGAGIYILTFLLARPSDPSTQGERAFWIKAANLFGERDIEGFVGIALLIGCLVITLIVSPVIIRVIERRLRVN</sequence>
<reference evidence="2 3" key="1">
    <citation type="submission" date="2018-05" db="EMBL/GenBank/DDBJ databases">
        <title>Klebsiella quasipneumonaiae provides a window into carbapenemase gene transfer, plasmid rearrangements and nosocomial acquisition from the hospital environment.</title>
        <authorList>
            <person name="Mathers A.J."/>
            <person name="Vegesana K."/>
            <person name="Stoesser N."/>
            <person name="Crook D."/>
            <person name="Vaughan A."/>
            <person name="Barry K."/>
            <person name="Parikh H."/>
            <person name="Sebra R."/>
            <person name="Kotay S."/>
            <person name="Walker A.S."/>
            <person name="Sheppard A.E."/>
        </authorList>
    </citation>
    <scope>NUCLEOTIDE SEQUENCE [LARGE SCALE GENOMIC DNA]</scope>
    <source>
        <strain evidence="2 3">CAV1761</strain>
    </source>
</reference>
<evidence type="ECO:0000256" key="1">
    <source>
        <dbReference type="SAM" id="Phobius"/>
    </source>
</evidence>
<evidence type="ECO:0000313" key="3">
    <source>
        <dbReference type="Proteomes" id="UP000245399"/>
    </source>
</evidence>
<dbReference type="EMBL" id="CP029449">
    <property type="protein sequence ID" value="AWL70187.1"/>
    <property type="molecule type" value="Genomic_DNA"/>
</dbReference>
<accession>A0AB33G8C0</accession>
<gene>
    <name evidence="2" type="ORF">DKC05_22315</name>
</gene>